<dbReference type="SUPFAM" id="SSF46785">
    <property type="entry name" value="Winged helix' DNA-binding domain"/>
    <property type="match status" value="1"/>
</dbReference>
<dbReference type="OrthoDB" id="9807255at2"/>
<feature type="domain" description="Helix-turn-helix type 11" evidence="1">
    <location>
        <begin position="6"/>
        <end position="60"/>
    </location>
</feature>
<dbReference type="InterPro" id="IPR036390">
    <property type="entry name" value="WH_DNA-bd_sf"/>
</dbReference>
<dbReference type="Pfam" id="PF08279">
    <property type="entry name" value="HTH_11"/>
    <property type="match status" value="1"/>
</dbReference>
<evidence type="ECO:0000313" key="3">
    <source>
        <dbReference type="EMBL" id="PWK54851.1"/>
    </source>
</evidence>
<organism evidence="3 4">
    <name type="scientific">Silicimonas algicola</name>
    <dbReference type="NCBI Taxonomy" id="1826607"/>
    <lineage>
        <taxon>Bacteria</taxon>
        <taxon>Pseudomonadati</taxon>
        <taxon>Pseudomonadota</taxon>
        <taxon>Alphaproteobacteria</taxon>
        <taxon>Rhodobacterales</taxon>
        <taxon>Paracoccaceae</taxon>
    </lineage>
</organism>
<dbReference type="InterPro" id="IPR013196">
    <property type="entry name" value="HTH_11"/>
</dbReference>
<sequence>MPRTDRLFTLLQTLRTLPQPVTAARLAEETDVSRRTLYRDIESLRAAGAVIDGEPGFGYRLTEDPAMPPQLLDRIEVEALVLGLAEVEASGDPALASAARSALSKITARLPERVAREAAHAVSLVYRYEKAPPPPGCLPVLRGASWDETALDLDYRDADGTPTQRRVLPLAVVFLENTQVLLAWCCLREDFRKFRLDRIETAKATGQSFRPRRVPLLREYIARLRSGG</sequence>
<dbReference type="PANTHER" id="PTHR34580:SF3">
    <property type="entry name" value="PROTEIN PAFB"/>
    <property type="match status" value="1"/>
</dbReference>
<dbReference type="Proteomes" id="UP000245390">
    <property type="component" value="Unassembled WGS sequence"/>
</dbReference>
<reference evidence="3 4" key="1">
    <citation type="submission" date="2018-05" db="EMBL/GenBank/DDBJ databases">
        <title>Genomic Encyclopedia of Type Strains, Phase IV (KMG-IV): sequencing the most valuable type-strain genomes for metagenomic binning, comparative biology and taxonomic classification.</title>
        <authorList>
            <person name="Goeker M."/>
        </authorList>
    </citation>
    <scope>NUCLEOTIDE SEQUENCE [LARGE SCALE GENOMIC DNA]</scope>
    <source>
        <strain evidence="3 4">DSM 103371</strain>
    </source>
</reference>
<evidence type="ECO:0000259" key="2">
    <source>
        <dbReference type="Pfam" id="PF13280"/>
    </source>
</evidence>
<feature type="domain" description="WYL" evidence="2">
    <location>
        <begin position="138"/>
        <end position="203"/>
    </location>
</feature>
<evidence type="ECO:0000259" key="1">
    <source>
        <dbReference type="Pfam" id="PF08279"/>
    </source>
</evidence>
<comment type="caution">
    <text evidence="3">The sequence shown here is derived from an EMBL/GenBank/DDBJ whole genome shotgun (WGS) entry which is preliminary data.</text>
</comment>
<dbReference type="Pfam" id="PF13280">
    <property type="entry name" value="WYL"/>
    <property type="match status" value="1"/>
</dbReference>
<name>A0A316G1Q5_9RHOB</name>
<dbReference type="EMBL" id="QGGV01000010">
    <property type="protein sequence ID" value="PWK54851.1"/>
    <property type="molecule type" value="Genomic_DNA"/>
</dbReference>
<proteinExistence type="predicted"/>
<keyword evidence="4" id="KW-1185">Reference proteome</keyword>
<gene>
    <name evidence="3" type="ORF">C8D95_110145</name>
</gene>
<dbReference type="InterPro" id="IPR036388">
    <property type="entry name" value="WH-like_DNA-bd_sf"/>
</dbReference>
<dbReference type="KEGG" id="salo:EF888_00675"/>
<dbReference type="RefSeq" id="WP_109760678.1">
    <property type="nucleotide sequence ID" value="NZ_CP034588.1"/>
</dbReference>
<dbReference type="Gene3D" id="1.10.10.10">
    <property type="entry name" value="Winged helix-like DNA-binding domain superfamily/Winged helix DNA-binding domain"/>
    <property type="match status" value="1"/>
</dbReference>
<dbReference type="InterPro" id="IPR026881">
    <property type="entry name" value="WYL_dom"/>
</dbReference>
<dbReference type="PANTHER" id="PTHR34580">
    <property type="match status" value="1"/>
</dbReference>
<protein>
    <submittedName>
        <fullName evidence="3">WYL domain-containing protein</fullName>
    </submittedName>
</protein>
<dbReference type="InterPro" id="IPR051534">
    <property type="entry name" value="CBASS_pafABC_assoc_protein"/>
</dbReference>
<dbReference type="PROSITE" id="PS52050">
    <property type="entry name" value="WYL"/>
    <property type="match status" value="1"/>
</dbReference>
<accession>A0A316G1Q5</accession>
<dbReference type="AlphaFoldDB" id="A0A316G1Q5"/>
<evidence type="ECO:0000313" key="4">
    <source>
        <dbReference type="Proteomes" id="UP000245390"/>
    </source>
</evidence>